<reference evidence="2 3" key="1">
    <citation type="submission" date="2021-01" db="EMBL/GenBank/DDBJ databases">
        <title>Cercospora kikuchii MAFF 305040 whole genome shotgun sequence.</title>
        <authorList>
            <person name="Kashiwa T."/>
            <person name="Suzuki T."/>
        </authorList>
    </citation>
    <scope>NUCLEOTIDE SEQUENCE [LARGE SCALE GENOMIC DNA]</scope>
    <source>
        <strain evidence="2 3">MAFF 305040</strain>
    </source>
</reference>
<comment type="caution">
    <text evidence="2">The sequence shown here is derived from an EMBL/GenBank/DDBJ whole genome shotgun (WGS) entry which is preliminary data.</text>
</comment>
<evidence type="ECO:0000313" key="2">
    <source>
        <dbReference type="EMBL" id="GIZ45029.1"/>
    </source>
</evidence>
<keyword evidence="3" id="KW-1185">Reference proteome</keyword>
<dbReference type="AlphaFoldDB" id="A0A9P3FJA6"/>
<evidence type="ECO:0000313" key="3">
    <source>
        <dbReference type="Proteomes" id="UP000825890"/>
    </source>
</evidence>
<dbReference type="RefSeq" id="XP_044659516.1">
    <property type="nucleotide sequence ID" value="XM_044803581.1"/>
</dbReference>
<accession>A0A9P3FJA6</accession>
<proteinExistence type="predicted"/>
<dbReference type="OrthoDB" id="10343020at2759"/>
<feature type="coiled-coil region" evidence="1">
    <location>
        <begin position="294"/>
        <end position="363"/>
    </location>
</feature>
<dbReference type="Proteomes" id="UP000825890">
    <property type="component" value="Unassembled WGS sequence"/>
</dbReference>
<evidence type="ECO:0000256" key="1">
    <source>
        <dbReference type="SAM" id="Coils"/>
    </source>
</evidence>
<dbReference type="GeneID" id="68293788"/>
<sequence>MSPPTYETQGHHAYCQGNPDQKLEFGEVLKKTPAETRYLHIYADELQWTSLLPEGSKPVTFAGLSNLSSLRIVHIFARSFAANLPANTVIRFDVKASNGEPNLFRMAIFYETCSAGLQIGHVGRAAGQADSIATIARINGSSCAGILVAAPVAIKSISTIPVLERRRYIYEIPQVPFGELESFQDLVPSTETHLPALVNSLFVKASKLLLADDKPSRELATSMLRYIVICTRNSLRHANICFHALRLLRPLDLARQNPGFPPFSTASQCYEIPRLEVEAYLTNAGKWISYLGKLQDFEQLMTTLLNSIAALKEDQKKINSAMLDSMSLLAKPFVDTEALRADASEALQQAVRLQNEYNRKQAAVDEKFKKVSDSLEEHKHSQDAAKKRLANEAIWNACLKSVKFFVSAVSLKPDGIAEGIAEIAGFATEQVKKDAVAQNARQKVEEASYFFVHQMPYLMRDVNQVGNTFNSIQSYFDRTNGNLKVLQPAEATAMFATLANGPPLDFFSLRNRWDEFVIDFKRAFKELGEALKQLADTHEDSALGDVDGLNAYQDEIYKMAIQGRTLLEAILKALELSTKYCRGVKEFNAREEVRLKISTVAEKAKTAGKFDQDFAARQSALQTLRQSLPDIKYSIYVRFFEALLGYTYRVGHAKMPSTIKIAADMNANDFEKALRELSELLLDKEDLANEEDVGEKGAAVISTKTPGAFADDWKEVLRKDGFLPFRVLPENVALKNYFRCRITDMWATFVDSTNSEKEHSYQIHVGPHFLDKNDKGELLHFYMKPYVLSKNGRENKWTEQAQRAYARPAVFCTGDLALADSDHNWVKDVASIAIHFRFKGVPIALTRGS</sequence>
<protein>
    <submittedName>
        <fullName evidence="2">Uncharacterized protein</fullName>
    </submittedName>
</protein>
<gene>
    <name evidence="2" type="ORF">CKM354_000821300</name>
</gene>
<dbReference type="EMBL" id="BOLY01000005">
    <property type="protein sequence ID" value="GIZ45029.1"/>
    <property type="molecule type" value="Genomic_DNA"/>
</dbReference>
<organism evidence="2 3">
    <name type="scientific">Cercospora kikuchii</name>
    <dbReference type="NCBI Taxonomy" id="84275"/>
    <lineage>
        <taxon>Eukaryota</taxon>
        <taxon>Fungi</taxon>
        <taxon>Dikarya</taxon>
        <taxon>Ascomycota</taxon>
        <taxon>Pezizomycotina</taxon>
        <taxon>Dothideomycetes</taxon>
        <taxon>Dothideomycetidae</taxon>
        <taxon>Mycosphaerellales</taxon>
        <taxon>Mycosphaerellaceae</taxon>
        <taxon>Cercospora</taxon>
    </lineage>
</organism>
<keyword evidence="1" id="KW-0175">Coiled coil</keyword>
<name>A0A9P3FJA6_9PEZI</name>